<feature type="non-terminal residue" evidence="7">
    <location>
        <position position="138"/>
    </location>
</feature>
<evidence type="ECO:0000313" key="7">
    <source>
        <dbReference type="EMBL" id="EJW90919.1"/>
    </source>
</evidence>
<dbReference type="Pfam" id="PF03606">
    <property type="entry name" value="DcuC"/>
    <property type="match status" value="1"/>
</dbReference>
<evidence type="ECO:0000256" key="2">
    <source>
        <dbReference type="ARBA" id="ARBA00022475"/>
    </source>
</evidence>
<keyword evidence="5 6" id="KW-0472">Membrane</keyword>
<reference evidence="7" key="1">
    <citation type="journal article" date="2012" name="PLoS ONE">
        <title>Gene sets for utilization of primary and secondary nutrition supplies in the distal gut of endangered iberian lynx.</title>
        <authorList>
            <person name="Alcaide M."/>
            <person name="Messina E."/>
            <person name="Richter M."/>
            <person name="Bargiela R."/>
            <person name="Peplies J."/>
            <person name="Huws S.A."/>
            <person name="Newbold C.J."/>
            <person name="Golyshin P.N."/>
            <person name="Simon M.A."/>
            <person name="Lopez G."/>
            <person name="Yakimov M.M."/>
            <person name="Ferrer M."/>
        </authorList>
    </citation>
    <scope>NUCLEOTIDE SEQUENCE</scope>
</reference>
<name>J9FU65_9ZZZZ</name>
<organism evidence="7">
    <name type="scientific">gut metagenome</name>
    <dbReference type="NCBI Taxonomy" id="749906"/>
    <lineage>
        <taxon>unclassified sequences</taxon>
        <taxon>metagenomes</taxon>
        <taxon>organismal metagenomes</taxon>
    </lineage>
</organism>
<dbReference type="AlphaFoldDB" id="J9FU65"/>
<comment type="subcellular location">
    <subcellularLocation>
        <location evidence="1">Cell membrane</location>
        <topology evidence="1">Multi-pass membrane protein</topology>
    </subcellularLocation>
</comment>
<dbReference type="GO" id="GO:0005886">
    <property type="term" value="C:plasma membrane"/>
    <property type="evidence" value="ECO:0007669"/>
    <property type="project" value="UniProtKB-SubCell"/>
</dbReference>
<gene>
    <name evidence="7" type="ORF">EVA_20974</name>
</gene>
<evidence type="ECO:0000256" key="4">
    <source>
        <dbReference type="ARBA" id="ARBA00022989"/>
    </source>
</evidence>
<evidence type="ECO:0000256" key="1">
    <source>
        <dbReference type="ARBA" id="ARBA00004651"/>
    </source>
</evidence>
<proteinExistence type="predicted"/>
<feature type="non-terminal residue" evidence="7">
    <location>
        <position position="1"/>
    </location>
</feature>
<evidence type="ECO:0000256" key="3">
    <source>
        <dbReference type="ARBA" id="ARBA00022692"/>
    </source>
</evidence>
<dbReference type="InterPro" id="IPR018385">
    <property type="entry name" value="C4_dicarb_anaerob_car-like"/>
</dbReference>
<evidence type="ECO:0000256" key="6">
    <source>
        <dbReference type="SAM" id="Phobius"/>
    </source>
</evidence>
<comment type="caution">
    <text evidence="7">The sequence shown here is derived from an EMBL/GenBank/DDBJ whole genome shotgun (WGS) entry which is preliminary data.</text>
</comment>
<sequence>VDKLSAAAALFLSGSMDWGVNDGACIFGAETVLGISVFEYFSKYQIIPAVANIAVTCIIIMVYFRYKDKKSGAGKTMDIADNEMPEEVRKLPAIYAIYPAVPLALVIGFSLFTDIKMDVFAANVIGSAVVLISEAIRL</sequence>
<feature type="transmembrane region" description="Helical" evidence="6">
    <location>
        <begin position="93"/>
        <end position="113"/>
    </location>
</feature>
<evidence type="ECO:0000256" key="5">
    <source>
        <dbReference type="ARBA" id="ARBA00023136"/>
    </source>
</evidence>
<protein>
    <submittedName>
        <fullName evidence="7">Transporter, anaerobic C4-dicarboxylate uptake C (DcuC) family protein</fullName>
    </submittedName>
</protein>
<accession>J9FU65</accession>
<keyword evidence="4 6" id="KW-1133">Transmembrane helix</keyword>
<keyword evidence="2" id="KW-1003">Cell membrane</keyword>
<feature type="transmembrane region" description="Helical" evidence="6">
    <location>
        <begin position="46"/>
        <end position="66"/>
    </location>
</feature>
<keyword evidence="3 6" id="KW-0812">Transmembrane</keyword>
<dbReference type="EMBL" id="AMCI01008530">
    <property type="protein sequence ID" value="EJW90919.1"/>
    <property type="molecule type" value="Genomic_DNA"/>
</dbReference>